<organism evidence="2 3">
    <name type="scientific">Enhydra lutris kenyoni</name>
    <name type="common">northern sea otter</name>
    <dbReference type="NCBI Taxonomy" id="391180"/>
    <lineage>
        <taxon>Eukaryota</taxon>
        <taxon>Metazoa</taxon>
        <taxon>Chordata</taxon>
        <taxon>Craniata</taxon>
        <taxon>Vertebrata</taxon>
        <taxon>Euteleostomi</taxon>
        <taxon>Mammalia</taxon>
        <taxon>Eutheria</taxon>
        <taxon>Laurasiatheria</taxon>
        <taxon>Carnivora</taxon>
        <taxon>Caniformia</taxon>
        <taxon>Musteloidea</taxon>
        <taxon>Mustelidae</taxon>
        <taxon>Lutrinae</taxon>
        <taxon>Enhydra</taxon>
    </lineage>
</organism>
<feature type="compositionally biased region" description="Basic residues" evidence="1">
    <location>
        <begin position="125"/>
        <end position="139"/>
    </location>
</feature>
<feature type="region of interest" description="Disordered" evidence="1">
    <location>
        <begin position="1188"/>
        <end position="1238"/>
    </location>
</feature>
<feature type="compositionally biased region" description="Low complexity" evidence="1">
    <location>
        <begin position="281"/>
        <end position="303"/>
    </location>
</feature>
<feature type="compositionally biased region" description="Pro residues" evidence="1">
    <location>
        <begin position="425"/>
        <end position="434"/>
    </location>
</feature>
<evidence type="ECO:0000256" key="1">
    <source>
        <dbReference type="SAM" id="MobiDB-lite"/>
    </source>
</evidence>
<feature type="compositionally biased region" description="Basic residues" evidence="1">
    <location>
        <begin position="691"/>
        <end position="706"/>
    </location>
</feature>
<evidence type="ECO:0000313" key="2">
    <source>
        <dbReference type="Proteomes" id="UP000248482"/>
    </source>
</evidence>
<feature type="region of interest" description="Disordered" evidence="1">
    <location>
        <begin position="1008"/>
        <end position="1065"/>
    </location>
</feature>
<gene>
    <name evidence="3" type="primary">LOC111144912</name>
</gene>
<feature type="compositionally biased region" description="Low complexity" evidence="1">
    <location>
        <begin position="974"/>
        <end position="983"/>
    </location>
</feature>
<feature type="compositionally biased region" description="Basic residues" evidence="1">
    <location>
        <begin position="1052"/>
        <end position="1064"/>
    </location>
</feature>
<feature type="compositionally biased region" description="Basic residues" evidence="1">
    <location>
        <begin position="376"/>
        <end position="387"/>
    </location>
</feature>
<feature type="compositionally biased region" description="Pro residues" evidence="1">
    <location>
        <begin position="489"/>
        <end position="501"/>
    </location>
</feature>
<evidence type="ECO:0000313" key="3">
    <source>
        <dbReference type="RefSeq" id="XP_022355258.1"/>
    </source>
</evidence>
<feature type="compositionally biased region" description="Basic residues" evidence="1">
    <location>
        <begin position="794"/>
        <end position="803"/>
    </location>
</feature>
<feature type="region of interest" description="Disordered" evidence="1">
    <location>
        <begin position="917"/>
        <end position="936"/>
    </location>
</feature>
<feature type="compositionally biased region" description="Low complexity" evidence="1">
    <location>
        <begin position="570"/>
        <end position="603"/>
    </location>
</feature>
<feature type="region of interest" description="Disordered" evidence="1">
    <location>
        <begin position="966"/>
        <end position="994"/>
    </location>
</feature>
<proteinExistence type="predicted"/>
<protein>
    <submittedName>
        <fullName evidence="3">Basic proline-rich protein-like</fullName>
    </submittedName>
</protein>
<feature type="compositionally biased region" description="Basic and acidic residues" evidence="1">
    <location>
        <begin position="358"/>
        <end position="375"/>
    </location>
</feature>
<dbReference type="RefSeq" id="XP_022355258.1">
    <property type="nucleotide sequence ID" value="XM_022499550.1"/>
</dbReference>
<dbReference type="Proteomes" id="UP000248482">
    <property type="component" value="Unplaced"/>
</dbReference>
<feature type="compositionally biased region" description="Basic and acidic residues" evidence="1">
    <location>
        <begin position="435"/>
        <end position="445"/>
    </location>
</feature>
<feature type="compositionally biased region" description="Low complexity" evidence="1">
    <location>
        <begin position="1229"/>
        <end position="1238"/>
    </location>
</feature>
<feature type="region of interest" description="Disordered" evidence="1">
    <location>
        <begin position="1"/>
        <end position="891"/>
    </location>
</feature>
<sequence length="1238" mass="131526">MGPRGYLPPSRLPADGRPLPTLGGHKRVVRPGHRTAPRAERQTPSAPGTTSCPWARFVPFAQRAEPSHPHKKPRFKPAYQKLLPRHPARSPSPACPLLRRARSGCRPGPSPVRVGREDSNTLPHGSRRPSVPRRGHLGRARSQPGGESPAPARRRVFPPGCGLVQGKGHGRRGRGDPRVRTSPPRTLPAVRASFSAGARARCRRQRSARRCPRARKPAGHPQPELSLARERGVPPQQRARRGRTQGSGGRRCGPSTCTPRAHAECPKVERVPPGTLRGPWRSTARASRTLSAPASPTAASSLLHPHRVRPPARDPPRRPRAPGQSAPSPLPAHGNRRGPPGPQAPPATPGSAPGAEAARGEWTRRTPEAAEERRPPRPHAHSARRQQRGVAPHQVSLGVVSLRPGDVLRVSPVAPAPPRRRRSPRSPPLPPQPDTRPKLPQRADEGVPEPRAGGSRPRRAPRPPGSRATAVNRSSPPPGGRTTPRSRRPPPATCPPAPRAPLPGALPAHPGRTGFPPAEARHRAAAPYLPRRRSRPRCASSGPAGSAPARKVAGRRRGLRTPGRGPPAPRAARPAASRAAGALTGAAGLPARASGGASGTRGAPCRPAGAPVAARDPRERDRLRVLTGFRVRAGGGAEGGAGEPARTAEAFPDRRRDGSETTPPPRLAPPPYLDPPPPPRAPARLCPPRALRSRPAVRHATRRHGHMPLGAQNCARGVRETRPAASPRARGPGRRDPKARGPRRVSETPGTEAARVPFGAEHRRSRDSACEAGGGEGPPCGAGPAVGQTDSPRPRRPAPRPRRPAGSQLPKALVRSDGQRRGRSGGSRAGSAQRRRPASTRSASTRPASGSSHRTSPSGEQGGTRTPPHPDLLTEAVFFPPTPFPREKTRPAVSGADANLREHAALVDSHGKCDVTTVLDPSGPTSDPVSEESRSHYRTEASLDVVRAAHPVFLVTLFLSSGQEATRAVDSEDQGGQSAPGRAGPRGGGFPHGVTHVRALLAPRGSALDREARVRESVRRPPERAARIVRSARPASTCRSSAGRVRAARQTGLRRSRAVRASRRGKGEFPQPALLARLLPAWRAVLPGASSVDAETHPLKSFLEDVGRPGLCAFPRGLEAARKETLDAVTRVRHGRRRGVNPHRAPPVTARGAERGSFLYFLPVLTFSELATAVSFVTGRDTSCSVRRLGGADTQGRREPGCQKRCNRTGRGARPGLLRKSEPRRASRAPRAPALPGA</sequence>
<feature type="compositionally biased region" description="Polar residues" evidence="1">
    <location>
        <begin position="42"/>
        <end position="52"/>
    </location>
</feature>
<dbReference type="AlphaFoldDB" id="A0A2Y9J2U0"/>
<feature type="compositionally biased region" description="Basic and acidic residues" evidence="1">
    <location>
        <begin position="615"/>
        <end position="624"/>
    </location>
</feature>
<reference evidence="3" key="1">
    <citation type="submission" date="2025-08" db="UniProtKB">
        <authorList>
            <consortium name="RefSeq"/>
        </authorList>
    </citation>
    <scope>IDENTIFICATION</scope>
    <source>
        <tissue evidence="3">Blood</tissue>
    </source>
</reference>
<accession>A0A2Y9J2U0</accession>
<feature type="compositionally biased region" description="Gly residues" evidence="1">
    <location>
        <begin position="633"/>
        <end position="642"/>
    </location>
</feature>
<feature type="compositionally biased region" description="Pro residues" evidence="1">
    <location>
        <begin position="339"/>
        <end position="348"/>
    </location>
</feature>
<feature type="compositionally biased region" description="Basic and acidic residues" evidence="1">
    <location>
        <begin position="261"/>
        <end position="270"/>
    </location>
</feature>
<name>A0A2Y9J2U0_ENHLU</name>
<feature type="compositionally biased region" description="Basic and acidic residues" evidence="1">
    <location>
        <begin position="760"/>
        <end position="769"/>
    </location>
</feature>
<feature type="compositionally biased region" description="Low complexity" evidence="1">
    <location>
        <begin position="537"/>
        <end position="549"/>
    </location>
</feature>
<feature type="compositionally biased region" description="Low complexity" evidence="1">
    <location>
        <begin position="502"/>
        <end position="518"/>
    </location>
</feature>
<feature type="compositionally biased region" description="Basic and acidic residues" evidence="1">
    <location>
        <begin position="1008"/>
        <end position="1026"/>
    </location>
</feature>
<feature type="compositionally biased region" description="Basic residues" evidence="1">
    <location>
        <begin position="200"/>
        <end position="218"/>
    </location>
</feature>
<feature type="compositionally biased region" description="Pro residues" evidence="1">
    <location>
        <begin position="662"/>
        <end position="681"/>
    </location>
</feature>
<keyword evidence="2" id="KW-1185">Reference proteome</keyword>
<feature type="compositionally biased region" description="Basic residues" evidence="1">
    <location>
        <begin position="24"/>
        <end position="36"/>
    </location>
</feature>
<dbReference type="KEGG" id="elk:111144912"/>
<dbReference type="GeneID" id="111144912"/>
<feature type="compositionally biased region" description="Low complexity" evidence="1">
    <location>
        <begin position="839"/>
        <end position="852"/>
    </location>
</feature>